<evidence type="ECO:0008006" key="4">
    <source>
        <dbReference type="Google" id="ProtNLM"/>
    </source>
</evidence>
<dbReference type="EMBL" id="RFLY01000014">
    <property type="protein sequence ID" value="RMH90732.1"/>
    <property type="molecule type" value="Genomic_DNA"/>
</dbReference>
<sequence length="90" mass="9922">MREGHREASQAFETDEKRAVQHASSAPGREHAVIVIAHRLSTTTGARQILVIDDDQLPEAGPPAELPARDGRHAAPWRVRQSVKQWRAAA</sequence>
<dbReference type="Proteomes" id="UP000275012">
    <property type="component" value="Unassembled WGS sequence"/>
</dbReference>
<dbReference type="InterPro" id="IPR027417">
    <property type="entry name" value="P-loop_NTPase"/>
</dbReference>
<reference evidence="2 3" key="1">
    <citation type="submission" date="2018-10" db="EMBL/GenBank/DDBJ databases">
        <title>Proposal of Lysobacter pythonis sp. nov. isolated from royal pythons (Python regius).</title>
        <authorList>
            <person name="Hans-Juergen B."/>
            <person name="Huptas C."/>
            <person name="Sandra B."/>
            <person name="Igor L."/>
            <person name="Joachim S."/>
            <person name="Siegfried S."/>
            <person name="Mareike W."/>
            <person name="Peter K."/>
        </authorList>
    </citation>
    <scope>NUCLEOTIDE SEQUENCE [LARGE SCALE GENOMIC DNA]</scope>
    <source>
        <strain evidence="2 3">4284/11</strain>
    </source>
</reference>
<protein>
    <recommendedName>
        <fullName evidence="4">ABC transporter ATP-binding protein</fullName>
    </recommendedName>
</protein>
<evidence type="ECO:0000313" key="2">
    <source>
        <dbReference type="EMBL" id="RMH90732.1"/>
    </source>
</evidence>
<name>A0A3M2HUY7_9GAMM</name>
<evidence type="ECO:0000313" key="3">
    <source>
        <dbReference type="Proteomes" id="UP000275012"/>
    </source>
</evidence>
<gene>
    <name evidence="2" type="ORF">EBB59_09765</name>
</gene>
<feature type="region of interest" description="Disordered" evidence="1">
    <location>
        <begin position="1"/>
        <end position="29"/>
    </location>
</feature>
<dbReference type="Gene3D" id="3.40.50.300">
    <property type="entry name" value="P-loop containing nucleotide triphosphate hydrolases"/>
    <property type="match status" value="1"/>
</dbReference>
<accession>A0A3M2HUY7</accession>
<feature type="region of interest" description="Disordered" evidence="1">
    <location>
        <begin position="56"/>
        <end position="76"/>
    </location>
</feature>
<organism evidence="2 3">
    <name type="scientific">Solilutibacter pythonis</name>
    <dbReference type="NCBI Taxonomy" id="2483112"/>
    <lineage>
        <taxon>Bacteria</taxon>
        <taxon>Pseudomonadati</taxon>
        <taxon>Pseudomonadota</taxon>
        <taxon>Gammaproteobacteria</taxon>
        <taxon>Lysobacterales</taxon>
        <taxon>Lysobacteraceae</taxon>
        <taxon>Solilutibacter</taxon>
    </lineage>
</organism>
<evidence type="ECO:0000256" key="1">
    <source>
        <dbReference type="SAM" id="MobiDB-lite"/>
    </source>
</evidence>
<feature type="compositionally biased region" description="Basic and acidic residues" evidence="1">
    <location>
        <begin position="1"/>
        <end position="19"/>
    </location>
</feature>
<dbReference type="AlphaFoldDB" id="A0A3M2HUY7"/>
<keyword evidence="3" id="KW-1185">Reference proteome</keyword>
<comment type="caution">
    <text evidence="2">The sequence shown here is derived from an EMBL/GenBank/DDBJ whole genome shotgun (WGS) entry which is preliminary data.</text>
</comment>
<dbReference type="SUPFAM" id="SSF52540">
    <property type="entry name" value="P-loop containing nucleoside triphosphate hydrolases"/>
    <property type="match status" value="1"/>
</dbReference>
<proteinExistence type="predicted"/>
<dbReference type="RefSeq" id="WP_122101975.1">
    <property type="nucleotide sequence ID" value="NZ_RFLY01000014.1"/>
</dbReference>